<dbReference type="EMBL" id="QHLQ01000007">
    <property type="protein sequence ID" value="NIZ61184.1"/>
    <property type="molecule type" value="Genomic_DNA"/>
</dbReference>
<evidence type="ECO:0008006" key="4">
    <source>
        <dbReference type="Google" id="ProtNLM"/>
    </source>
</evidence>
<keyword evidence="1" id="KW-0472">Membrane</keyword>
<evidence type="ECO:0000313" key="3">
    <source>
        <dbReference type="Proteomes" id="UP001429564"/>
    </source>
</evidence>
<reference evidence="2 3" key="1">
    <citation type="submission" date="2018-05" db="EMBL/GenBank/DDBJ databases">
        <authorList>
            <person name="Zhang Y.-J."/>
        </authorList>
    </citation>
    <scope>NUCLEOTIDE SEQUENCE [LARGE SCALE GENOMIC DNA]</scope>
    <source>
        <strain evidence="2 3">CY04</strain>
    </source>
</reference>
<sequence length="161" mass="16948">MKRGCWVCKGISLVLALTLVGVGYIFVVKGNVEPHADGRTVVLLSADERNMVLGEMRGLLEAVQTVVQAATKGDMAEVSSAARAVGMVAAEGESAAMLGKIPLDFMKLGMGTHKAFDALADTADSTDDPLVVLGELGSLMDRCTSCHAGYRFGIEGEDREN</sequence>
<dbReference type="Proteomes" id="UP001429564">
    <property type="component" value="Unassembled WGS sequence"/>
</dbReference>
<keyword evidence="1" id="KW-1133">Transmembrane helix</keyword>
<protein>
    <recommendedName>
        <fullName evidence="4">Cytochrome c</fullName>
    </recommendedName>
</protein>
<gene>
    <name evidence="2" type="ORF">DL239_09360</name>
</gene>
<evidence type="ECO:0000256" key="1">
    <source>
        <dbReference type="SAM" id="Phobius"/>
    </source>
</evidence>
<proteinExistence type="predicted"/>
<keyword evidence="1" id="KW-0812">Transmembrane</keyword>
<dbReference type="SUPFAM" id="SSF47175">
    <property type="entry name" value="Cytochromes"/>
    <property type="match status" value="1"/>
</dbReference>
<evidence type="ECO:0000313" key="2">
    <source>
        <dbReference type="EMBL" id="NIZ61184.1"/>
    </source>
</evidence>
<name>A0ABX0W6I7_9RHOB</name>
<accession>A0ABX0W6I7</accession>
<comment type="caution">
    <text evidence="2">The sequence shown here is derived from an EMBL/GenBank/DDBJ whole genome shotgun (WGS) entry which is preliminary data.</text>
</comment>
<dbReference type="InterPro" id="IPR010980">
    <property type="entry name" value="Cyt_c/b562"/>
</dbReference>
<dbReference type="RefSeq" id="WP_167683745.1">
    <property type="nucleotide sequence ID" value="NZ_QHLQ01000007.1"/>
</dbReference>
<keyword evidence="3" id="KW-1185">Reference proteome</keyword>
<organism evidence="2 3">
    <name type="scientific">Parasedimentitalea denitrificans</name>
    <dbReference type="NCBI Taxonomy" id="2211118"/>
    <lineage>
        <taxon>Bacteria</taxon>
        <taxon>Pseudomonadati</taxon>
        <taxon>Pseudomonadota</taxon>
        <taxon>Alphaproteobacteria</taxon>
        <taxon>Rhodobacterales</taxon>
        <taxon>Paracoccaceae</taxon>
        <taxon>Parasedimentitalea</taxon>
    </lineage>
</organism>
<feature type="transmembrane region" description="Helical" evidence="1">
    <location>
        <begin position="7"/>
        <end position="27"/>
    </location>
</feature>